<feature type="region of interest" description="Disordered" evidence="2">
    <location>
        <begin position="533"/>
        <end position="552"/>
    </location>
</feature>
<evidence type="ECO:0000256" key="2">
    <source>
        <dbReference type="SAM" id="MobiDB-lite"/>
    </source>
</evidence>
<dbReference type="GO" id="GO:0000922">
    <property type="term" value="C:spindle pole"/>
    <property type="evidence" value="ECO:0007669"/>
    <property type="project" value="InterPro"/>
</dbReference>
<dbReference type="GO" id="GO:0005813">
    <property type="term" value="C:centrosome"/>
    <property type="evidence" value="ECO:0007669"/>
    <property type="project" value="InterPro"/>
</dbReference>
<dbReference type="EMBL" id="CABD030058358">
    <property type="status" value="NOT_ANNOTATED_CDS"/>
    <property type="molecule type" value="Genomic_DNA"/>
</dbReference>
<dbReference type="PANTHER" id="PTHR21616:SF2">
    <property type="entry name" value="CENTROSOME AND SPINDLE POLE-ASSOCIATED PROTEIN 1"/>
    <property type="match status" value="1"/>
</dbReference>
<dbReference type="Bgee" id="ENSGGOG00000027574">
    <property type="expression patterns" value="Expressed in testis and 6 other cell types or tissues"/>
</dbReference>
<dbReference type="AlphaFoldDB" id="G3RXE1"/>
<dbReference type="GeneTree" id="ENSGT00390000015084"/>
<proteinExistence type="predicted"/>
<dbReference type="GO" id="GO:0005874">
    <property type="term" value="C:microtubule"/>
    <property type="evidence" value="ECO:0007669"/>
    <property type="project" value="InterPro"/>
</dbReference>
<dbReference type="Ensembl" id="ENSGGOT00000024900.2">
    <property type="protein sequence ID" value="ENSGGOP00000020477.2"/>
    <property type="gene ID" value="ENSGGOG00000027574.2"/>
</dbReference>
<feature type="compositionally biased region" description="Polar residues" evidence="2">
    <location>
        <begin position="43"/>
        <end position="55"/>
    </location>
</feature>
<dbReference type="EMBL" id="CABD030058363">
    <property type="status" value="NOT_ANNOTATED_CDS"/>
    <property type="molecule type" value="Genomic_DNA"/>
</dbReference>
<evidence type="ECO:0000313" key="5">
    <source>
        <dbReference type="Proteomes" id="UP000001519"/>
    </source>
</evidence>
<protein>
    <submittedName>
        <fullName evidence="4">Centrosome and spindle pole associated protein 1</fullName>
    </submittedName>
</protein>
<reference evidence="4" key="3">
    <citation type="submission" date="2025-08" db="UniProtKB">
        <authorList>
            <consortium name="Ensembl"/>
        </authorList>
    </citation>
    <scope>IDENTIFICATION</scope>
</reference>
<dbReference type="EMBL" id="CABD030058359">
    <property type="status" value="NOT_ANNOTATED_CDS"/>
    <property type="molecule type" value="Genomic_DNA"/>
</dbReference>
<dbReference type="EMBL" id="CABD030058362">
    <property type="status" value="NOT_ANNOTATED_CDS"/>
    <property type="molecule type" value="Genomic_DNA"/>
</dbReference>
<evidence type="ECO:0000256" key="1">
    <source>
        <dbReference type="SAM" id="Coils"/>
    </source>
</evidence>
<dbReference type="EMBL" id="CABD030058361">
    <property type="status" value="NOT_ANNOTATED_CDS"/>
    <property type="molecule type" value="Genomic_DNA"/>
</dbReference>
<gene>
    <name evidence="4" type="primary">CSPP1</name>
</gene>
<feature type="domain" description="Centrosome and spindle pole-associated protein 1 C-terminal" evidence="3">
    <location>
        <begin position="627"/>
        <end position="680"/>
    </location>
</feature>
<keyword evidence="1" id="KW-0175">Coiled coil</keyword>
<feature type="region of interest" description="Disordered" evidence="2">
    <location>
        <begin position="856"/>
        <end position="876"/>
    </location>
</feature>
<dbReference type="EMBL" id="CABD030058360">
    <property type="status" value="NOT_ANNOTATED_CDS"/>
    <property type="molecule type" value="Genomic_DNA"/>
</dbReference>
<keyword evidence="5" id="KW-1185">Reference proteome</keyword>
<dbReference type="Proteomes" id="UP000001519">
    <property type="component" value="Chromosome 8"/>
</dbReference>
<sequence length="876" mass="101600">MDERFRYESDFDRRLSRVYTNDRMHRNRRGNVPPMEHDGDVIEQSNIRISSAENKSAPDNETSKSANQDTCSPFAGMLFGGEDRELIQRRKEKYRLELLEQMAEQQRNKRREKDLELRVAASGAQDPEKSPDRLKQFSVAPRHFEEMIPPERPKIAFQTPLPPLSAPSVPPIPSVHPVPSQNEDLRSGLSSALGEMVSPRIAPLPPPPLLPPLATNYRTPYDDAYYFYGARNTFDPSLAYYGSGMMGVQPAAYVSAPVTHQLAQPVVNTVGQNELKITSDQVINSGLIFEDKPKPSKQSLQSYQEALQQQIREREERRKKEREEKEEYEAKLEAEMRTYNPWGKVGGGAPLRDAKGNLISHMQTQSSPFARGNVFGEPPTELQIKQQELYKNFLRFQIEEKKQREEAERERLRIAEEKEERRLAEQRARIQQEYEEEQEKKREKEEEQRLKNEEHIRLAEERQKEAERKKKEEEEKYNLQLQHYCERDNLIGEEAKRMRQPSPIVPALQNKIASKLQRPPSVDSIIRSFIHESSMSRAQSPPVPARKNQLRAEEEKKNVIMELSEMRKQLRSEERRLQERLLHMDSDEEIPIRKKERNPMDIFDMARHRLQAPVRRQSPKGLDAATFQNIHDFNELKDRDSETRVDLKFMYPDPPRDHHTLEIQQQALLREQQKRLNRIKMQEGAKVDLDAIPSAKVREQRMPRDDTSDFLKNSLLESDSAFIGAYGETYPAIEDDVFPPPSQLPSARERRRNKWKGLDIDSSRPNVAPDGLSLKSMSSVNVDELRVRNEERTRRLNEFHNKPINTDDESSLVDPDDIMKHIGDDGSNSVATEPWLRPGTSETLKRFMAEQLNQERQQIPGKPGTFTWQGLSTAHG</sequence>
<dbReference type="EMBL" id="CABD030058357">
    <property type="status" value="NOT_ANNOTATED_CDS"/>
    <property type="molecule type" value="Genomic_DNA"/>
</dbReference>
<feature type="compositionally biased region" description="Polar residues" evidence="2">
    <location>
        <begin position="866"/>
        <end position="876"/>
    </location>
</feature>
<name>G3RXE1_GORGO</name>
<reference evidence="4" key="4">
    <citation type="submission" date="2025-09" db="UniProtKB">
        <authorList>
            <consortium name="Ensembl"/>
        </authorList>
    </citation>
    <scope>IDENTIFICATION</scope>
</reference>
<dbReference type="PANTHER" id="PTHR21616">
    <property type="entry name" value="CENTROSOME SPINDLE POLE ASSOCIATED PROTEIN"/>
    <property type="match status" value="1"/>
</dbReference>
<evidence type="ECO:0000259" key="3">
    <source>
        <dbReference type="Pfam" id="PF24578"/>
    </source>
</evidence>
<dbReference type="EMBL" id="CABD030058364">
    <property type="status" value="NOT_ANNOTATED_CDS"/>
    <property type="molecule type" value="Genomic_DNA"/>
</dbReference>
<evidence type="ECO:0000313" key="4">
    <source>
        <dbReference type="Ensembl" id="ENSGGOP00000020477.2"/>
    </source>
</evidence>
<dbReference type="InterPro" id="IPR058191">
    <property type="entry name" value="CSPP1_C"/>
</dbReference>
<reference evidence="5" key="1">
    <citation type="submission" date="2011-05" db="EMBL/GenBank/DDBJ databases">
        <title>Insights into the evolution of the great apes provided by the gorilla genome.</title>
        <authorList>
            <person name="Scally A."/>
        </authorList>
    </citation>
    <scope>NUCLEOTIDE SEQUENCE [LARGE SCALE GENOMIC DNA]</scope>
</reference>
<dbReference type="InterPro" id="IPR026708">
    <property type="entry name" value="CSPP1"/>
</dbReference>
<feature type="region of interest" description="Disordered" evidence="2">
    <location>
        <begin position="402"/>
        <end position="475"/>
    </location>
</feature>
<dbReference type="Pfam" id="PF24578">
    <property type="entry name" value="CSPP1_C"/>
    <property type="match status" value="1"/>
</dbReference>
<feature type="coiled-coil region" evidence="1">
    <location>
        <begin position="89"/>
        <end position="116"/>
    </location>
</feature>
<organism evidence="4 5">
    <name type="scientific">Gorilla gorilla gorilla</name>
    <name type="common">Western lowland gorilla</name>
    <dbReference type="NCBI Taxonomy" id="9595"/>
    <lineage>
        <taxon>Eukaryota</taxon>
        <taxon>Metazoa</taxon>
        <taxon>Chordata</taxon>
        <taxon>Craniata</taxon>
        <taxon>Vertebrata</taxon>
        <taxon>Euteleostomi</taxon>
        <taxon>Mammalia</taxon>
        <taxon>Eutheria</taxon>
        <taxon>Euarchontoglires</taxon>
        <taxon>Primates</taxon>
        <taxon>Haplorrhini</taxon>
        <taxon>Catarrhini</taxon>
        <taxon>Hominidae</taxon>
        <taxon>Gorilla</taxon>
    </lineage>
</organism>
<feature type="region of interest" description="Disordered" evidence="2">
    <location>
        <begin position="21"/>
        <end position="81"/>
    </location>
</feature>
<feature type="coiled-coil region" evidence="1">
    <location>
        <begin position="297"/>
        <end position="338"/>
    </location>
</feature>
<dbReference type="GO" id="GO:0032467">
    <property type="term" value="P:positive regulation of cytokinesis"/>
    <property type="evidence" value="ECO:0007669"/>
    <property type="project" value="InterPro"/>
</dbReference>
<reference evidence="4 5" key="2">
    <citation type="journal article" date="2012" name="Nature">
        <title>Insights into hominid evolution from the gorilla genome sequence.</title>
        <authorList>
            <person name="Scally A."/>
            <person name="Dutheil J.Y."/>
            <person name="Hillier L.W."/>
            <person name="Jordan G.E."/>
            <person name="Goodhead I."/>
            <person name="Herrero J."/>
            <person name="Hobolth A."/>
            <person name="Lappalainen T."/>
            <person name="Mailund T."/>
            <person name="Marques-Bonet T."/>
            <person name="McCarthy S."/>
            <person name="Montgomery S.H."/>
            <person name="Schwalie P.C."/>
            <person name="Tang Y.A."/>
            <person name="Ward M.C."/>
            <person name="Xue Y."/>
            <person name="Yngvadottir B."/>
            <person name="Alkan C."/>
            <person name="Andersen L.N."/>
            <person name="Ayub Q."/>
            <person name="Ball E.V."/>
            <person name="Beal K."/>
            <person name="Bradley B.J."/>
            <person name="Chen Y."/>
            <person name="Clee C.M."/>
            <person name="Fitzgerald S."/>
            <person name="Graves T.A."/>
            <person name="Gu Y."/>
            <person name="Heath P."/>
            <person name="Heger A."/>
            <person name="Karakoc E."/>
            <person name="Kolb-Kokocinski A."/>
            <person name="Laird G.K."/>
            <person name="Lunter G."/>
            <person name="Meader S."/>
            <person name="Mort M."/>
            <person name="Mullikin J.C."/>
            <person name="Munch K."/>
            <person name="O'Connor T.D."/>
            <person name="Phillips A.D."/>
            <person name="Prado-Martinez J."/>
            <person name="Rogers A.S."/>
            <person name="Sajjadian S."/>
            <person name="Schmidt D."/>
            <person name="Shaw K."/>
            <person name="Simpson J.T."/>
            <person name="Stenson P.D."/>
            <person name="Turner D.J."/>
            <person name="Vigilant L."/>
            <person name="Vilella A.J."/>
            <person name="Whitener W."/>
            <person name="Zhu B."/>
            <person name="Cooper D.N."/>
            <person name="de Jong P."/>
            <person name="Dermitzakis E.T."/>
            <person name="Eichler E.E."/>
            <person name="Flicek P."/>
            <person name="Goldman N."/>
            <person name="Mundy N.I."/>
            <person name="Ning Z."/>
            <person name="Odom D.T."/>
            <person name="Ponting C.P."/>
            <person name="Quail M.A."/>
            <person name="Ryder O.A."/>
            <person name="Searle S.M."/>
            <person name="Warren W.C."/>
            <person name="Wilson R.K."/>
            <person name="Schierup M.H."/>
            <person name="Rogers J."/>
            <person name="Tyler-Smith C."/>
            <person name="Durbin R."/>
        </authorList>
    </citation>
    <scope>NUCLEOTIDE SEQUENCE [LARGE SCALE GENOMIC DNA]</scope>
</reference>
<accession>G3RXE1</accession>